<dbReference type="PANTHER" id="PTHR47406:SF2">
    <property type="entry name" value="ALPHA GLUCURONIDASE N-TERMINAL DOMAIN-CONTAINING PROTEIN"/>
    <property type="match status" value="1"/>
</dbReference>
<accession>A0A9D2D6D0</accession>
<organism evidence="2 3">
    <name type="scientific">Candidatus Borkfalkia avicola</name>
    <dbReference type="NCBI Taxonomy" id="2838503"/>
    <lineage>
        <taxon>Bacteria</taxon>
        <taxon>Bacillati</taxon>
        <taxon>Bacillota</taxon>
        <taxon>Clostridia</taxon>
        <taxon>Christensenellales</taxon>
        <taxon>Christensenellaceae</taxon>
        <taxon>Candidatus Borkfalkia</taxon>
    </lineage>
</organism>
<dbReference type="SUPFAM" id="SSF55545">
    <property type="entry name" value="beta-N-acetylhexosaminidase-like domain"/>
    <property type="match status" value="1"/>
</dbReference>
<sequence>MEKRTVNILWQGDTTEYRILYPDKATATERRAAEELARFIGHGIRAVPDGGAPFDPEEPVISVGDTSVFRASHVDLSGVEADGYIVRTYGRTVVIAAKRQSGILNGAYGFLRAVWGFKTYAPDEFGTSDAEDMSFGALDILDNPDFIGRDVHFKETMEGIYPFYASRMRLNGVRSVFAEGEGEGCAWCKRLWAHTQFRLLPKEKYFAQHPEWYSADGTTLCWTNEEARRELTENLKKEILACPGAVFFSVAQEDGATRCECDFCKASDAAYGGTAGTMMRFVNAVAADIEEWLKEAAPGRQVYLVTFAYQNTLNAPVREENGAFVPVHPSVVARENVVVRLAPLYNCFSHDVMTSPCNRQFRNALLGWHAVAKHLAVWSYCTGFGCYMVPFGNFETMQPVYRLYKRFGFIDVLDQGPSDTQGTNLAWLRIFLQAELLWDTDADFEGLISEFCEHFYKAAAPYMLQYISAIRNRYVEIEKYLAEIGESFHARPSTRFSSLWEQGDFWPKKFVYGLLGILQKAEEAAQTIGDDAVRQKVLFRIRTESLTPRYMQINFYGYGEDKNKVERWIEDFEKDAAACGLTHYRENFKVSFKMNEARRYIVDGSCFL</sequence>
<reference evidence="2" key="2">
    <citation type="submission" date="2021-04" db="EMBL/GenBank/DDBJ databases">
        <authorList>
            <person name="Gilroy R."/>
        </authorList>
    </citation>
    <scope>NUCLEOTIDE SEQUENCE</scope>
    <source>
        <strain evidence="2">CHK192-19661</strain>
    </source>
</reference>
<reference evidence="2" key="1">
    <citation type="journal article" date="2021" name="PeerJ">
        <title>Extensive microbial diversity within the chicken gut microbiome revealed by metagenomics and culture.</title>
        <authorList>
            <person name="Gilroy R."/>
            <person name="Ravi A."/>
            <person name="Getino M."/>
            <person name="Pursley I."/>
            <person name="Horton D.L."/>
            <person name="Alikhan N.F."/>
            <person name="Baker D."/>
            <person name="Gharbi K."/>
            <person name="Hall N."/>
            <person name="Watson M."/>
            <person name="Adriaenssens E.M."/>
            <person name="Foster-Nyarko E."/>
            <person name="Jarju S."/>
            <person name="Secka A."/>
            <person name="Antonio M."/>
            <person name="Oren A."/>
            <person name="Chaudhuri R.R."/>
            <person name="La Ragione R."/>
            <person name="Hildebrand F."/>
            <person name="Pallen M.J."/>
        </authorList>
    </citation>
    <scope>NUCLEOTIDE SEQUENCE</scope>
    <source>
        <strain evidence="2">CHK192-19661</strain>
    </source>
</reference>
<dbReference type="AlphaFoldDB" id="A0A9D2D6D0"/>
<dbReference type="GO" id="GO:0005975">
    <property type="term" value="P:carbohydrate metabolic process"/>
    <property type="evidence" value="ECO:0007669"/>
    <property type="project" value="UniProtKB-ARBA"/>
</dbReference>
<dbReference type="GO" id="GO:0016787">
    <property type="term" value="F:hydrolase activity"/>
    <property type="evidence" value="ECO:0007669"/>
    <property type="project" value="UniProtKB-KW"/>
</dbReference>
<dbReference type="Gene3D" id="3.30.379.10">
    <property type="entry name" value="Chitobiase/beta-hexosaminidase domain 2-like"/>
    <property type="match status" value="1"/>
</dbReference>
<gene>
    <name evidence="2" type="ORF">H9726_02080</name>
</gene>
<dbReference type="Proteomes" id="UP000824025">
    <property type="component" value="Unassembled WGS sequence"/>
</dbReference>
<dbReference type="PANTHER" id="PTHR47406">
    <property type="entry name" value="COAGULATION FACTOR 5/8 TYPE, C-TERMINAL"/>
    <property type="match status" value="1"/>
</dbReference>
<protein>
    <submittedName>
        <fullName evidence="2">DUF4838 domain-containing protein</fullName>
    </submittedName>
</protein>
<proteinExistence type="predicted"/>
<name>A0A9D2D6D0_9FIRM</name>
<dbReference type="EMBL" id="DXCF01000010">
    <property type="protein sequence ID" value="HIZ09255.1"/>
    <property type="molecule type" value="Genomic_DNA"/>
</dbReference>
<dbReference type="Pfam" id="PF16126">
    <property type="entry name" value="DUF4838"/>
    <property type="match status" value="1"/>
</dbReference>
<comment type="caution">
    <text evidence="2">The sequence shown here is derived from an EMBL/GenBank/DDBJ whole genome shotgun (WGS) entry which is preliminary data.</text>
</comment>
<dbReference type="InterPro" id="IPR029018">
    <property type="entry name" value="Hex-like_dom2"/>
</dbReference>
<evidence type="ECO:0000313" key="2">
    <source>
        <dbReference type="EMBL" id="HIZ09255.1"/>
    </source>
</evidence>
<evidence type="ECO:0000313" key="3">
    <source>
        <dbReference type="Proteomes" id="UP000824025"/>
    </source>
</evidence>
<evidence type="ECO:0000256" key="1">
    <source>
        <dbReference type="ARBA" id="ARBA00022801"/>
    </source>
</evidence>
<keyword evidence="1" id="KW-0378">Hydrolase</keyword>
<dbReference type="InterPro" id="IPR032287">
    <property type="entry name" value="DUF4838"/>
</dbReference>